<reference evidence="12" key="1">
    <citation type="submission" date="2019-11" db="UniProtKB">
        <authorList>
            <consortium name="WormBaseParasite"/>
        </authorList>
    </citation>
    <scope>IDENTIFICATION</scope>
</reference>
<evidence type="ECO:0000313" key="12">
    <source>
        <dbReference type="WBParaSite" id="MCU_009928-RA"/>
    </source>
</evidence>
<evidence type="ECO:0000256" key="4">
    <source>
        <dbReference type="ARBA" id="ARBA00013472"/>
    </source>
</evidence>
<dbReference type="Gene3D" id="1.10.10.2360">
    <property type="match status" value="1"/>
</dbReference>
<dbReference type="GO" id="GO:0006405">
    <property type="term" value="P:RNA export from nucleus"/>
    <property type="evidence" value="ECO:0007669"/>
    <property type="project" value="TreeGrafter"/>
</dbReference>
<evidence type="ECO:0000256" key="9">
    <source>
        <dbReference type="ARBA" id="ARBA00023132"/>
    </source>
</evidence>
<keyword evidence="8" id="KW-0811">Translocation</keyword>
<accession>A0A5K3FP72</accession>
<evidence type="ECO:0000256" key="6">
    <source>
        <dbReference type="ARBA" id="ARBA00022816"/>
    </source>
</evidence>
<dbReference type="Pfam" id="PF21240">
    <property type="entry name" value="Nup98_GLEBS"/>
    <property type="match status" value="1"/>
</dbReference>
<evidence type="ECO:0000256" key="10">
    <source>
        <dbReference type="ARBA" id="ARBA00023242"/>
    </source>
</evidence>
<comment type="subcellular location">
    <subcellularLocation>
        <location evidence="2">Nucleus membrane</location>
        <topology evidence="2">Peripheral membrane protein</topology>
        <orientation evidence="2">Nucleoplasmic side</orientation>
    </subcellularLocation>
    <subcellularLocation>
        <location evidence="1">Nucleus</location>
        <location evidence="1">Nuclear pore complex</location>
    </subcellularLocation>
</comment>
<sequence>MFGQSKPVFGTSPSTCFAFGSSPFGQASASQPTSGLFGQPTTSTQQTSMFGGSVFGATPTAIQGTTVKFNPPISTDTVQKNGQKLQVNTKHMCITAMKEYQEKSLEELRVEDYLQNRKSGSGGGAAGFFGTGPTSSFGFGAVITTTAPLFGSAPTAQTAPSSIFGSTGGTGTSIFGSPQPMNSFGQSTQNSVFGNKPLFGVAGSTASSLNSSTAPQTQTGFGFGQTMSNSIFASNPTFGAPSTTTSSFSLFGSQPVSSQPGGFAFGKSTGTSIFGTTTTTTPSLFGSPQPATQTLSFGQPASSQSGSIFGGVKSAGTSIFGSAAPTTTASAFGSGFGTGFGTKAPTASVGLFGTTQTGPTGFGLGTTATSTAQPGLGTSLFGAKKPSPFGTPASGAAPSFGFGATTSTSGPTTNIFGGTTGFGLGSNSQPAQPVGGIFGGTNTAPAGGLFSKPTVTGFGLSQNNSSTSIFGASSGAATGSAAGSIFGGGLGTTPTVGFGGVTGTNSTAFGTTSAPNQTVLAPLVEQLTQNARAQQHVLDLVRSMPYGQSALFRHLTAESSSPSTAPTSASAPSANSTAKTSGVSVLSGSAAANTIAEMHKANSLSVGSYPGRIGNGLATRRPMQILPVNRRQVSS</sequence>
<dbReference type="PANTHER" id="PTHR23198:SF6">
    <property type="entry name" value="NUCLEAR PORE COMPLEX PROTEIN NUP98-NUP96"/>
    <property type="match status" value="1"/>
</dbReference>
<keyword evidence="10" id="KW-0539">Nucleus</keyword>
<protein>
    <recommendedName>
        <fullName evidence="4">Nuclear pore complex protein Nup98-Nup96</fullName>
    </recommendedName>
</protein>
<evidence type="ECO:0000256" key="3">
    <source>
        <dbReference type="ARBA" id="ARBA00008926"/>
    </source>
</evidence>
<evidence type="ECO:0000256" key="11">
    <source>
        <dbReference type="SAM" id="MobiDB-lite"/>
    </source>
</evidence>
<name>A0A5K3FP72_MESCO</name>
<dbReference type="GO" id="GO:0044614">
    <property type="term" value="C:nuclear pore cytoplasmic filaments"/>
    <property type="evidence" value="ECO:0007669"/>
    <property type="project" value="TreeGrafter"/>
</dbReference>
<comment type="similarity">
    <text evidence="3">Belongs to the nucleoporin GLFG family.</text>
</comment>
<dbReference type="AlphaFoldDB" id="A0A5K3FP72"/>
<keyword evidence="7" id="KW-0653">Protein transport</keyword>
<keyword evidence="9" id="KW-0906">Nuclear pore complex</keyword>
<dbReference type="GO" id="GO:0008139">
    <property type="term" value="F:nuclear localization sequence binding"/>
    <property type="evidence" value="ECO:0007669"/>
    <property type="project" value="TreeGrafter"/>
</dbReference>
<feature type="region of interest" description="Disordered" evidence="11">
    <location>
        <begin position="557"/>
        <end position="580"/>
    </location>
</feature>
<dbReference type="GO" id="GO:0034398">
    <property type="term" value="P:telomere tethering at nuclear periphery"/>
    <property type="evidence" value="ECO:0007669"/>
    <property type="project" value="TreeGrafter"/>
</dbReference>
<organism evidence="12">
    <name type="scientific">Mesocestoides corti</name>
    <name type="common">Flatworm</name>
    <dbReference type="NCBI Taxonomy" id="53468"/>
    <lineage>
        <taxon>Eukaryota</taxon>
        <taxon>Metazoa</taxon>
        <taxon>Spiralia</taxon>
        <taxon>Lophotrochozoa</taxon>
        <taxon>Platyhelminthes</taxon>
        <taxon>Cestoda</taxon>
        <taxon>Eucestoda</taxon>
        <taxon>Cyclophyllidea</taxon>
        <taxon>Mesocestoididae</taxon>
        <taxon>Mesocestoides</taxon>
    </lineage>
</organism>
<dbReference type="Pfam" id="PF13634">
    <property type="entry name" value="Nucleoporin_FG"/>
    <property type="match status" value="5"/>
</dbReference>
<dbReference type="GO" id="GO:0000973">
    <property type="term" value="P:post-transcriptional tethering of RNA polymerase II gene DNA at nuclear periphery"/>
    <property type="evidence" value="ECO:0007669"/>
    <property type="project" value="TreeGrafter"/>
</dbReference>
<proteinExistence type="inferred from homology"/>
<dbReference type="GO" id="GO:0051028">
    <property type="term" value="P:mRNA transport"/>
    <property type="evidence" value="ECO:0007669"/>
    <property type="project" value="UniProtKB-KW"/>
</dbReference>
<dbReference type="GO" id="GO:0031965">
    <property type="term" value="C:nuclear membrane"/>
    <property type="evidence" value="ECO:0007669"/>
    <property type="project" value="UniProtKB-SubCell"/>
</dbReference>
<dbReference type="InterPro" id="IPR037665">
    <property type="entry name" value="Nucleoporin_S59-like"/>
</dbReference>
<dbReference type="GO" id="GO:0003723">
    <property type="term" value="F:RNA binding"/>
    <property type="evidence" value="ECO:0007669"/>
    <property type="project" value="TreeGrafter"/>
</dbReference>
<dbReference type="PANTHER" id="PTHR23198">
    <property type="entry name" value="NUCLEOPORIN"/>
    <property type="match status" value="1"/>
</dbReference>
<keyword evidence="6" id="KW-0509">mRNA transport</keyword>
<dbReference type="InterPro" id="IPR025574">
    <property type="entry name" value="Nucleoporin_FG_rpt"/>
</dbReference>
<dbReference type="GO" id="GO:0017056">
    <property type="term" value="F:structural constituent of nuclear pore"/>
    <property type="evidence" value="ECO:0007669"/>
    <property type="project" value="TreeGrafter"/>
</dbReference>
<feature type="region of interest" description="Disordered" evidence="11">
    <location>
        <begin position="28"/>
        <end position="50"/>
    </location>
</feature>
<dbReference type="GO" id="GO:0006606">
    <property type="term" value="P:protein import into nucleus"/>
    <property type="evidence" value="ECO:0007669"/>
    <property type="project" value="TreeGrafter"/>
</dbReference>
<dbReference type="FunFam" id="1.10.10.2360:FF:000001">
    <property type="entry name" value="Nuclear pore complex protein Nup98-Nup96"/>
    <property type="match status" value="1"/>
</dbReference>
<evidence type="ECO:0000256" key="5">
    <source>
        <dbReference type="ARBA" id="ARBA00022448"/>
    </source>
</evidence>
<evidence type="ECO:0000256" key="7">
    <source>
        <dbReference type="ARBA" id="ARBA00022927"/>
    </source>
</evidence>
<keyword evidence="5" id="KW-0813">Transport</keyword>
<evidence type="ECO:0000256" key="8">
    <source>
        <dbReference type="ARBA" id="ARBA00023010"/>
    </source>
</evidence>
<dbReference type="WBParaSite" id="MCU_009928-RA">
    <property type="protein sequence ID" value="MCU_009928-RA"/>
    <property type="gene ID" value="MCU_009928"/>
</dbReference>
<evidence type="ECO:0000256" key="2">
    <source>
        <dbReference type="ARBA" id="ARBA00004620"/>
    </source>
</evidence>
<evidence type="ECO:0000256" key="1">
    <source>
        <dbReference type="ARBA" id="ARBA00004567"/>
    </source>
</evidence>